<dbReference type="PANTHER" id="PTHR43591">
    <property type="entry name" value="METHYLTRANSFERASE"/>
    <property type="match status" value="1"/>
</dbReference>
<dbReference type="Gene3D" id="3.40.50.150">
    <property type="entry name" value="Vaccinia Virus protein VP39"/>
    <property type="match status" value="1"/>
</dbReference>
<dbReference type="RefSeq" id="XP_040659604.1">
    <property type="nucleotide sequence ID" value="XM_040798721.1"/>
</dbReference>
<evidence type="ECO:0000313" key="2">
    <source>
        <dbReference type="EMBL" id="KYK60252.1"/>
    </source>
</evidence>
<dbReference type="Pfam" id="PF13489">
    <property type="entry name" value="Methyltransf_23"/>
    <property type="match status" value="1"/>
</dbReference>
<dbReference type="EMBL" id="LAYC01000001">
    <property type="protein sequence ID" value="KYK60252.1"/>
    <property type="molecule type" value="Genomic_DNA"/>
</dbReference>
<dbReference type="AlphaFoldDB" id="A0A151GTB9"/>
<reference evidence="2 3" key="1">
    <citation type="journal article" date="2016" name="Sci. Rep.">
        <title>Insights into Adaptations to a Near-Obligate Nematode Endoparasitic Lifestyle from the Finished Genome of Drechmeria coniospora.</title>
        <authorList>
            <person name="Zhang L."/>
            <person name="Zhou Z."/>
            <person name="Guo Q."/>
            <person name="Fokkens L."/>
            <person name="Miskei M."/>
            <person name="Pocsi I."/>
            <person name="Zhang W."/>
            <person name="Chen M."/>
            <person name="Wang L."/>
            <person name="Sun Y."/>
            <person name="Donzelli B.G."/>
            <person name="Gibson D.M."/>
            <person name="Nelson D.R."/>
            <person name="Luo J.G."/>
            <person name="Rep M."/>
            <person name="Liu H."/>
            <person name="Yang S."/>
            <person name="Wang J."/>
            <person name="Krasnoff S.B."/>
            <person name="Xu Y."/>
            <person name="Molnar I."/>
            <person name="Lin M."/>
        </authorList>
    </citation>
    <scope>NUCLEOTIDE SEQUENCE [LARGE SCALE GENOMIC DNA]</scope>
    <source>
        <strain evidence="2 3">ARSEF 6962</strain>
    </source>
</reference>
<evidence type="ECO:0000256" key="1">
    <source>
        <dbReference type="ARBA" id="ARBA00038158"/>
    </source>
</evidence>
<proteinExistence type="inferred from homology"/>
<accession>A0A151GTB9</accession>
<dbReference type="SUPFAM" id="SSF53335">
    <property type="entry name" value="S-adenosyl-L-methionine-dependent methyltransferases"/>
    <property type="match status" value="1"/>
</dbReference>
<protein>
    <recommendedName>
        <fullName evidence="4">Methyltransferase domain-containing protein</fullName>
    </recommendedName>
</protein>
<evidence type="ECO:0000313" key="3">
    <source>
        <dbReference type="Proteomes" id="UP000076580"/>
    </source>
</evidence>
<dbReference type="InterPro" id="IPR029063">
    <property type="entry name" value="SAM-dependent_MTases_sf"/>
</dbReference>
<dbReference type="STRING" id="98403.A0A151GTB9"/>
<comment type="caution">
    <text evidence="2">The sequence shown here is derived from an EMBL/GenBank/DDBJ whole genome shotgun (WGS) entry which is preliminary data.</text>
</comment>
<comment type="similarity">
    <text evidence="1">Belongs to the methyltransferase superfamily. LaeA methyltransferase family.</text>
</comment>
<keyword evidence="3" id="KW-1185">Reference proteome</keyword>
<name>A0A151GTB9_DRECN</name>
<sequence>MTGLDVFLTMTEDTEATRYCHSRSSSPSSWVNKLARMAKNEDLGEKEELIKNESENADTHSLSSSVRQHVVDGHLRYHAYHAGKYAFPNDENEQLRDDLKHNLTIQLCGSNYFYAPVRKLLERGANVLDLGKHGNGQVVHRKGPVADSFPETRFHGMDLSPIQPNWVPENTDFVVDDIEHEGGWTYPLNTFDYIHVRHTIHSIKNRPQMWERIFNHLKPGGYVEVQEFQYVAACDDDSCDGPYALRDFLNYLQAGLEALGSQLNSIQHAEDELLAAGFEDLRYQDLKSPIGPWPKRPQLRECGSILRDVIMWGLIGLARRPFRDGLGWTSVQIEMFLIEVRKDLAREVDGVPVFHSYFFFRSIYGRKPSGGNTFPKDQIGK</sequence>
<evidence type="ECO:0008006" key="4">
    <source>
        <dbReference type="Google" id="ProtNLM"/>
    </source>
</evidence>
<gene>
    <name evidence="2" type="ORF">DCS_01389</name>
</gene>
<dbReference type="GeneID" id="63714032"/>
<dbReference type="GO" id="GO:0008168">
    <property type="term" value="F:methyltransferase activity"/>
    <property type="evidence" value="ECO:0007669"/>
    <property type="project" value="TreeGrafter"/>
</dbReference>
<dbReference type="CDD" id="cd02440">
    <property type="entry name" value="AdoMet_MTases"/>
    <property type="match status" value="1"/>
</dbReference>
<dbReference type="Proteomes" id="UP000076580">
    <property type="component" value="Chromosome 01"/>
</dbReference>
<dbReference type="InParanoid" id="A0A151GTB9"/>
<organism evidence="2 3">
    <name type="scientific">Drechmeria coniospora</name>
    <name type="common">Nematophagous fungus</name>
    <name type="synonym">Meria coniospora</name>
    <dbReference type="NCBI Taxonomy" id="98403"/>
    <lineage>
        <taxon>Eukaryota</taxon>
        <taxon>Fungi</taxon>
        <taxon>Dikarya</taxon>
        <taxon>Ascomycota</taxon>
        <taxon>Pezizomycotina</taxon>
        <taxon>Sordariomycetes</taxon>
        <taxon>Hypocreomycetidae</taxon>
        <taxon>Hypocreales</taxon>
        <taxon>Ophiocordycipitaceae</taxon>
        <taxon>Drechmeria</taxon>
    </lineage>
</organism>
<dbReference type="PANTHER" id="PTHR43591:SF10">
    <property type="entry name" value="ABC TRANSMEMBRANE TYPE-1 DOMAIN-CONTAINING PROTEIN-RELATED"/>
    <property type="match status" value="1"/>
</dbReference>